<comment type="caution">
    <text evidence="3">The sequence shown here is derived from an EMBL/GenBank/DDBJ whole genome shotgun (WGS) entry which is preliminary data.</text>
</comment>
<reference evidence="3 4" key="1">
    <citation type="submission" date="2011-01" db="EMBL/GenBank/DDBJ databases">
        <authorList>
            <person name="Muzny D."/>
            <person name="Qin X."/>
            <person name="Deng J."/>
            <person name="Jiang H."/>
            <person name="Liu Y."/>
            <person name="Qu J."/>
            <person name="Song X.-Z."/>
            <person name="Zhang L."/>
            <person name="Thornton R."/>
            <person name="Coyle M."/>
            <person name="Francisco L."/>
            <person name="Jackson L."/>
            <person name="Javaid M."/>
            <person name="Korchina V."/>
            <person name="Kovar C."/>
            <person name="Mata R."/>
            <person name="Mathew T."/>
            <person name="Ngo R."/>
            <person name="Nguyen L."/>
            <person name="Nguyen N."/>
            <person name="Okwuonu G."/>
            <person name="Ongeri F."/>
            <person name="Pham C."/>
            <person name="Simmons D."/>
            <person name="Wilczek-Boney K."/>
            <person name="Hale W."/>
            <person name="Jakkamsetti A."/>
            <person name="Pham P."/>
            <person name="Ruth R."/>
            <person name="San Lucas F."/>
            <person name="Warren J."/>
            <person name="Zhang J."/>
            <person name="Zhao Z."/>
            <person name="Zhou C."/>
            <person name="Zhu D."/>
            <person name="Lee S."/>
            <person name="Bess C."/>
            <person name="Blankenburg K."/>
            <person name="Forbes L."/>
            <person name="Fu Q."/>
            <person name="Gubbala S."/>
            <person name="Hirani K."/>
            <person name="Jayaseelan J.C."/>
            <person name="Lara F."/>
            <person name="Munidasa M."/>
            <person name="Palculict T."/>
            <person name="Patil S."/>
            <person name="Pu L.-L."/>
            <person name="Saada N."/>
            <person name="Tang L."/>
            <person name="Weissenberger G."/>
            <person name="Zhu Y."/>
            <person name="Hemphill L."/>
            <person name="Shang Y."/>
            <person name="Youmans B."/>
            <person name="Ayvaz T."/>
            <person name="Ross M."/>
            <person name="Santibanez J."/>
            <person name="Aqrawi P."/>
            <person name="Gross S."/>
            <person name="Joshi V."/>
            <person name="Fowler G."/>
            <person name="Nazareth L."/>
            <person name="Reid J."/>
            <person name="Worley K."/>
            <person name="Petrosino J."/>
            <person name="Highlander S."/>
            <person name="Gibbs R."/>
        </authorList>
    </citation>
    <scope>NUCLEOTIDE SEQUENCE [LARGE SCALE GENOMIC DNA]</scope>
    <source>
        <strain evidence="3 4">ATCC 33394</strain>
    </source>
</reference>
<evidence type="ECO:0000313" key="3">
    <source>
        <dbReference type="EMBL" id="EGC16756.1"/>
    </source>
</evidence>
<gene>
    <name evidence="3" type="ORF">HMPREF9098_1843</name>
</gene>
<organism evidence="3 4">
    <name type="scientific">Kingella denitrificans ATCC 33394</name>
    <dbReference type="NCBI Taxonomy" id="888741"/>
    <lineage>
        <taxon>Bacteria</taxon>
        <taxon>Pseudomonadati</taxon>
        <taxon>Pseudomonadota</taxon>
        <taxon>Betaproteobacteria</taxon>
        <taxon>Neisseriales</taxon>
        <taxon>Neisseriaceae</taxon>
        <taxon>Kingella</taxon>
    </lineage>
</organism>
<feature type="transmembrane region" description="Helical" evidence="2">
    <location>
        <begin position="6"/>
        <end position="24"/>
    </location>
</feature>
<name>F0F158_9NEIS</name>
<evidence type="ECO:0000313" key="4">
    <source>
        <dbReference type="Proteomes" id="UP000004088"/>
    </source>
</evidence>
<dbReference type="EMBL" id="AEWV01000036">
    <property type="protein sequence ID" value="EGC16756.1"/>
    <property type="molecule type" value="Genomic_DNA"/>
</dbReference>
<keyword evidence="2" id="KW-1133">Transmembrane helix</keyword>
<proteinExistence type="predicted"/>
<sequence>MDDPIMLGLIAILVIAVGVVAIMASRKKAGAAQSNDKTKRTSSKARRAAAVEAEDDEDQEEQENLDWGVVKSANVVDDTKVSVQDVDALTEFNVYKQFGYYEKAAESLSDYLEKTKKADTSLVSELVGLWIEAKNPDAVNDALMKYQSLLNREQMEGFIKAGLALDPNHLGLRVLAENSLGWNVKKTAEEIGEKTISQAPEVPKKQAPSFKKKTRDIAQDTAPHQPLVLGNAALKGINNDEKGAVLAFMEPEQGVKLLKDSLSYDAATKYLNMAIRRSRKPASLLIDALTLDYRAKNINGFAGHLWNLYYSLGQYGRQVKERMLGWGYSLGQHPVFEQLESNPNELALKEIGMQQGFLDGGSLKKARYQALVSEKVEVNKEPRTAVERILKEVDSLLMYGQLESAMELLEQSITEHPQESQLYIVLFDLYERAEEWGRLEDMLVDLRSQVQTLPEEVVLAMSQLLQRFNNGSFGH</sequence>
<keyword evidence="2" id="KW-0472">Membrane</keyword>
<accession>F0F158</accession>
<feature type="region of interest" description="Disordered" evidence="1">
    <location>
        <begin position="31"/>
        <end position="63"/>
    </location>
</feature>
<protein>
    <submittedName>
        <fullName evidence="3">Putative phage holin, LL-H family</fullName>
    </submittedName>
</protein>
<evidence type="ECO:0000256" key="1">
    <source>
        <dbReference type="SAM" id="MobiDB-lite"/>
    </source>
</evidence>
<dbReference type="STRING" id="888741.HMPREF9098_1843"/>
<keyword evidence="4" id="KW-1185">Reference proteome</keyword>
<evidence type="ECO:0000256" key="2">
    <source>
        <dbReference type="SAM" id="Phobius"/>
    </source>
</evidence>
<keyword evidence="2" id="KW-0812">Transmembrane</keyword>
<dbReference type="AlphaFoldDB" id="F0F158"/>
<dbReference type="Proteomes" id="UP000004088">
    <property type="component" value="Unassembled WGS sequence"/>
</dbReference>
<feature type="compositionally biased region" description="Acidic residues" evidence="1">
    <location>
        <begin position="52"/>
        <end position="63"/>
    </location>
</feature>
<dbReference type="RefSeq" id="WP_003783798.1">
    <property type="nucleotide sequence ID" value="NZ_GL870929.1"/>
</dbReference>
<dbReference type="HOGENOM" id="CLU_044461_0_0_4"/>